<accession>A0A512BAU0</accession>
<keyword evidence="1 4" id="KW-0378">Hydrolase</keyword>
<dbReference type="Proteomes" id="UP000321513">
    <property type="component" value="Unassembled WGS sequence"/>
</dbReference>
<feature type="binding site" evidence="3">
    <location>
        <position position="102"/>
    </location>
    <ligand>
        <name>substrate</name>
    </ligand>
</feature>
<reference evidence="4 5" key="1">
    <citation type="submission" date="2019-07" db="EMBL/GenBank/DDBJ databases">
        <title>Whole genome shotgun sequence of Segetibacter aerophilus NBRC 106135.</title>
        <authorList>
            <person name="Hosoyama A."/>
            <person name="Uohara A."/>
            <person name="Ohji S."/>
            <person name="Ichikawa N."/>
        </authorList>
    </citation>
    <scope>NUCLEOTIDE SEQUENCE [LARGE SCALE GENOMIC DNA]</scope>
    <source>
        <strain evidence="4 5">NBRC 106135</strain>
    </source>
</reference>
<name>A0A512BAU0_9BACT</name>
<dbReference type="PANTHER" id="PTHR36845">
    <property type="entry name" value="HYDROLASE, PUTATIVE (AFU_ORTHOLOGUE AFUA_7G05090)-RELATED"/>
    <property type="match status" value="1"/>
</dbReference>
<dbReference type="OrthoDB" id="428577at2"/>
<dbReference type="GO" id="GO:0000272">
    <property type="term" value="P:polysaccharide catabolic process"/>
    <property type="evidence" value="ECO:0007669"/>
    <property type="project" value="TreeGrafter"/>
</dbReference>
<dbReference type="PANTHER" id="PTHR36845:SF1">
    <property type="entry name" value="HYDROLASE, PUTATIVE (AFU_ORTHOLOGUE AFUA_7G05090)-RELATED"/>
    <property type="match status" value="1"/>
</dbReference>
<gene>
    <name evidence="4" type="ORF">SAE01_15670</name>
</gene>
<dbReference type="EMBL" id="BJYT01000005">
    <property type="protein sequence ID" value="GEO09071.1"/>
    <property type="molecule type" value="Genomic_DNA"/>
</dbReference>
<dbReference type="Pfam" id="PF07470">
    <property type="entry name" value="Glyco_hydro_88"/>
    <property type="match status" value="1"/>
</dbReference>
<evidence type="ECO:0000256" key="3">
    <source>
        <dbReference type="PIRSR" id="PIRSR610905-2"/>
    </source>
</evidence>
<dbReference type="Gene3D" id="1.50.10.10">
    <property type="match status" value="1"/>
</dbReference>
<evidence type="ECO:0000256" key="2">
    <source>
        <dbReference type="ARBA" id="ARBA00038358"/>
    </source>
</evidence>
<dbReference type="InterPro" id="IPR008928">
    <property type="entry name" value="6-hairpin_glycosidase_sf"/>
</dbReference>
<keyword evidence="5" id="KW-1185">Reference proteome</keyword>
<feature type="binding site" evidence="3">
    <location>
        <position position="262"/>
    </location>
    <ligand>
        <name>substrate</name>
    </ligand>
</feature>
<dbReference type="AlphaFoldDB" id="A0A512BAU0"/>
<protein>
    <submittedName>
        <fullName evidence="4">Glucuronyl hydrolase</fullName>
    </submittedName>
</protein>
<dbReference type="SUPFAM" id="SSF48208">
    <property type="entry name" value="Six-hairpin glycosidases"/>
    <property type="match status" value="1"/>
</dbReference>
<sequence length="454" mass="51710">MIKINTDLQPSDLTNKLKRFWELSGEKIRLIENNYDVSKGSPVFTINGQYTTRGWTEWTQGFQYGSGILQYDITGDQSLLDSTRQKVVEVMAPHISHIGVHDHGFNNVSTYGNLLRLMKEGKTSFNEWEKNFYELALKISGAVQTSRWTTIKDSGFIHSFNGPHSLFVDTIRSCRALMVSHQLGHVFQAEGDQRISLLERAVQHMQSTAKYSVFYGEGRDVYDLWGRTAHECIFNVKDGNYRSPNSQQGYTGFSTWTRGLAWAMCGFAEELEWFDAKGNDYPGKETLLPVMIKAARATCDFYINHTPIDGIPYWDTGAPNLYKIGDYLNQTANPYNDFEPVDSSAAAIAAQGLLRLGNYLQKHNEAEDGKRYWQAGLTVLNTIFDEPYLSTDPNHQGLLLHSVYHHPNGWDHIPEGSKVPNGESSMWGDYHAREVALYIQRIINNDTYYTFFNI</sequence>
<feature type="binding site" evidence="3">
    <location>
        <position position="258"/>
    </location>
    <ligand>
        <name>substrate</name>
    </ligand>
</feature>
<evidence type="ECO:0000313" key="5">
    <source>
        <dbReference type="Proteomes" id="UP000321513"/>
    </source>
</evidence>
<dbReference type="InterPro" id="IPR012341">
    <property type="entry name" value="6hp_glycosidase-like_sf"/>
</dbReference>
<comment type="caution">
    <text evidence="4">The sequence shown here is derived from an EMBL/GenBank/DDBJ whole genome shotgun (WGS) entry which is preliminary data.</text>
</comment>
<dbReference type="RefSeq" id="WP_147203203.1">
    <property type="nucleotide sequence ID" value="NZ_BJYT01000005.1"/>
</dbReference>
<organism evidence="4 5">
    <name type="scientific">Segetibacter aerophilus</name>
    <dbReference type="NCBI Taxonomy" id="670293"/>
    <lineage>
        <taxon>Bacteria</taxon>
        <taxon>Pseudomonadati</taxon>
        <taxon>Bacteroidota</taxon>
        <taxon>Chitinophagia</taxon>
        <taxon>Chitinophagales</taxon>
        <taxon>Chitinophagaceae</taxon>
        <taxon>Segetibacter</taxon>
    </lineage>
</organism>
<evidence type="ECO:0000313" key="4">
    <source>
        <dbReference type="EMBL" id="GEO09071.1"/>
    </source>
</evidence>
<comment type="similarity">
    <text evidence="2">Belongs to the glycosyl hydrolase 88 family.</text>
</comment>
<dbReference type="InterPro" id="IPR052369">
    <property type="entry name" value="UG_Glycosaminoglycan_Hydrolase"/>
</dbReference>
<dbReference type="InterPro" id="IPR010905">
    <property type="entry name" value="Glyco_hydro_88"/>
</dbReference>
<dbReference type="GO" id="GO:0052757">
    <property type="term" value="F:chondroitin hydrolase activity"/>
    <property type="evidence" value="ECO:0007669"/>
    <property type="project" value="TreeGrafter"/>
</dbReference>
<proteinExistence type="inferred from homology"/>
<evidence type="ECO:0000256" key="1">
    <source>
        <dbReference type="ARBA" id="ARBA00022801"/>
    </source>
</evidence>